<sequence>MEKSKVRKLAFRKPDVNIKTLTSESKKAPPNSHNFVKVRGRIVFCNHCGYLIYTPAQSLFRCKSAFIRDQIASKASMETVCNGYHLHVRPQLKEKRMILENY</sequence>
<evidence type="ECO:0000313" key="2">
    <source>
        <dbReference type="Proteomes" id="UP000031668"/>
    </source>
</evidence>
<reference evidence="1 2" key="1">
    <citation type="journal article" date="2014" name="Genome Biol. Evol.">
        <title>The genome of the myxosporean Thelohanellus kitauei shows adaptations to nutrient acquisition within its fish host.</title>
        <authorList>
            <person name="Yang Y."/>
            <person name="Xiong J."/>
            <person name="Zhou Z."/>
            <person name="Huo F."/>
            <person name="Miao W."/>
            <person name="Ran C."/>
            <person name="Liu Y."/>
            <person name="Zhang J."/>
            <person name="Feng J."/>
            <person name="Wang M."/>
            <person name="Wang M."/>
            <person name="Wang L."/>
            <person name="Yao B."/>
        </authorList>
    </citation>
    <scope>NUCLEOTIDE SEQUENCE [LARGE SCALE GENOMIC DNA]</scope>
    <source>
        <strain evidence="1">Wuqing</strain>
    </source>
</reference>
<comment type="caution">
    <text evidence="1">The sequence shown here is derived from an EMBL/GenBank/DDBJ whole genome shotgun (WGS) entry which is preliminary data.</text>
</comment>
<evidence type="ECO:0000313" key="1">
    <source>
        <dbReference type="EMBL" id="KII72168.1"/>
    </source>
</evidence>
<dbReference type="AlphaFoldDB" id="A0A0C2JRY7"/>
<accession>A0A0C2JRY7</accession>
<organism evidence="1 2">
    <name type="scientific">Thelohanellus kitauei</name>
    <name type="common">Myxosporean</name>
    <dbReference type="NCBI Taxonomy" id="669202"/>
    <lineage>
        <taxon>Eukaryota</taxon>
        <taxon>Metazoa</taxon>
        <taxon>Cnidaria</taxon>
        <taxon>Myxozoa</taxon>
        <taxon>Myxosporea</taxon>
        <taxon>Bivalvulida</taxon>
        <taxon>Platysporina</taxon>
        <taxon>Myxobolidae</taxon>
        <taxon>Thelohanellus</taxon>
    </lineage>
</organism>
<dbReference type="InterPro" id="IPR046349">
    <property type="entry name" value="C1-like_sf"/>
</dbReference>
<proteinExistence type="predicted"/>
<dbReference type="SUPFAM" id="SSF57889">
    <property type="entry name" value="Cysteine-rich domain"/>
    <property type="match status" value="1"/>
</dbReference>
<dbReference type="EMBL" id="JWZT01001363">
    <property type="protein sequence ID" value="KII72168.1"/>
    <property type="molecule type" value="Genomic_DNA"/>
</dbReference>
<dbReference type="Proteomes" id="UP000031668">
    <property type="component" value="Unassembled WGS sequence"/>
</dbReference>
<protein>
    <submittedName>
        <fullName evidence="1">Uncharacterized protein</fullName>
    </submittedName>
</protein>
<gene>
    <name evidence="1" type="ORF">RF11_10262</name>
</gene>
<name>A0A0C2JRY7_THEKT</name>
<keyword evidence="2" id="KW-1185">Reference proteome</keyword>